<dbReference type="EMBL" id="CAJFCW020000005">
    <property type="protein sequence ID" value="CAG9118127.1"/>
    <property type="molecule type" value="Genomic_DNA"/>
</dbReference>
<evidence type="ECO:0000313" key="1">
    <source>
        <dbReference type="EMBL" id="CAD5223526.1"/>
    </source>
</evidence>
<dbReference type="Proteomes" id="UP000614601">
    <property type="component" value="Unassembled WGS sequence"/>
</dbReference>
<dbReference type="EMBL" id="CAJFDH010000005">
    <property type="protein sequence ID" value="CAD5223526.1"/>
    <property type="molecule type" value="Genomic_DNA"/>
</dbReference>
<proteinExistence type="predicted"/>
<reference evidence="1" key="1">
    <citation type="submission" date="2020-09" db="EMBL/GenBank/DDBJ databases">
        <authorList>
            <person name="Kikuchi T."/>
        </authorList>
    </citation>
    <scope>NUCLEOTIDE SEQUENCE</scope>
    <source>
        <strain evidence="1">SH1</strain>
    </source>
</reference>
<keyword evidence="2" id="KW-1185">Reference proteome</keyword>
<dbReference type="OrthoDB" id="5814710at2759"/>
<organism evidence="1 2">
    <name type="scientific">Bursaphelenchus okinawaensis</name>
    <dbReference type="NCBI Taxonomy" id="465554"/>
    <lineage>
        <taxon>Eukaryota</taxon>
        <taxon>Metazoa</taxon>
        <taxon>Ecdysozoa</taxon>
        <taxon>Nematoda</taxon>
        <taxon>Chromadorea</taxon>
        <taxon>Rhabditida</taxon>
        <taxon>Tylenchina</taxon>
        <taxon>Tylenchomorpha</taxon>
        <taxon>Aphelenchoidea</taxon>
        <taxon>Aphelenchoididae</taxon>
        <taxon>Bursaphelenchus</taxon>
    </lineage>
</organism>
<dbReference type="AlphaFoldDB" id="A0A811L7L0"/>
<gene>
    <name evidence="1" type="ORF">BOKJ2_LOCUS10296</name>
</gene>
<dbReference type="Proteomes" id="UP000783686">
    <property type="component" value="Unassembled WGS sequence"/>
</dbReference>
<name>A0A811L7L0_9BILA</name>
<sequence>MSGGYTGAGLVPSNGEFYGSGYGERVLAPPEIQQKYAGKPAFFDADHGVLFDGEYAYIYQAQPEQAQGLSLENEVNTGLEKSFHLGNGTEGDVEEHRNALSSTYLLDSPAGAVYQ</sequence>
<protein>
    <submittedName>
        <fullName evidence="1">Uncharacterized protein</fullName>
    </submittedName>
</protein>
<evidence type="ECO:0000313" key="2">
    <source>
        <dbReference type="Proteomes" id="UP000614601"/>
    </source>
</evidence>
<comment type="caution">
    <text evidence="1">The sequence shown here is derived from an EMBL/GenBank/DDBJ whole genome shotgun (WGS) entry which is preliminary data.</text>
</comment>
<accession>A0A811L7L0</accession>